<dbReference type="Proteomes" id="UP001345827">
    <property type="component" value="Unassembled WGS sequence"/>
</dbReference>
<dbReference type="GO" id="GO:0000172">
    <property type="term" value="C:ribonuclease MRP complex"/>
    <property type="evidence" value="ECO:0007669"/>
    <property type="project" value="InterPro"/>
</dbReference>
<dbReference type="GO" id="GO:0005655">
    <property type="term" value="C:nucleolar ribonuclease P complex"/>
    <property type="evidence" value="ECO:0007669"/>
    <property type="project" value="InterPro"/>
</dbReference>
<dbReference type="InterPro" id="IPR036882">
    <property type="entry name" value="Alba-like_dom_sf"/>
</dbReference>
<feature type="region of interest" description="Disordered" evidence="4">
    <location>
        <begin position="198"/>
        <end position="223"/>
    </location>
</feature>
<dbReference type="PANTHER" id="PTHR28256:SF1">
    <property type="entry name" value="RIBONUCLEASES P_MRP PROTEIN SUBUNIT POP7"/>
    <property type="match status" value="1"/>
</dbReference>
<reference evidence="5 6" key="1">
    <citation type="submission" date="2023-06" db="EMBL/GenBank/DDBJ databases">
        <title>Black Yeasts Isolated from many extreme environments.</title>
        <authorList>
            <person name="Coleine C."/>
            <person name="Stajich J.E."/>
            <person name="Selbmann L."/>
        </authorList>
    </citation>
    <scope>NUCLEOTIDE SEQUENCE [LARGE SCALE GENOMIC DNA]</scope>
    <source>
        <strain evidence="5 6">CCFEE 5887</strain>
    </source>
</reference>
<feature type="region of interest" description="Disordered" evidence="4">
    <location>
        <begin position="1"/>
        <end position="48"/>
    </location>
</feature>
<evidence type="ECO:0000313" key="5">
    <source>
        <dbReference type="EMBL" id="KAK5538663.1"/>
    </source>
</evidence>
<dbReference type="GO" id="GO:0001682">
    <property type="term" value="P:tRNA 5'-leader removal"/>
    <property type="evidence" value="ECO:0007669"/>
    <property type="project" value="InterPro"/>
</dbReference>
<feature type="compositionally biased region" description="Basic residues" evidence="4">
    <location>
        <begin position="274"/>
        <end position="286"/>
    </location>
</feature>
<proteinExistence type="predicted"/>
<dbReference type="GO" id="GO:0034965">
    <property type="term" value="P:intronic box C/D snoRNA processing"/>
    <property type="evidence" value="ECO:0007669"/>
    <property type="project" value="TreeGrafter"/>
</dbReference>
<protein>
    <submittedName>
        <fullName evidence="5">Uncharacterized protein</fullName>
    </submittedName>
</protein>
<name>A0AAV9QE42_9PEZI</name>
<dbReference type="PANTHER" id="PTHR28256">
    <property type="entry name" value="RIBONUCLEASES P/MRP PROTEIN SUBUNIT POP7"/>
    <property type="match status" value="1"/>
</dbReference>
<evidence type="ECO:0000256" key="3">
    <source>
        <dbReference type="ARBA" id="ARBA00023242"/>
    </source>
</evidence>
<feature type="compositionally biased region" description="Low complexity" evidence="4">
    <location>
        <begin position="243"/>
        <end position="253"/>
    </location>
</feature>
<dbReference type="GO" id="GO:0000294">
    <property type="term" value="P:nuclear-transcribed mRNA catabolic process, RNase MRP-dependent"/>
    <property type="evidence" value="ECO:0007669"/>
    <property type="project" value="TreeGrafter"/>
</dbReference>
<dbReference type="InterPro" id="IPR020241">
    <property type="entry name" value="RNase_P/MRP_Pop7_fungi"/>
</dbReference>
<keyword evidence="6" id="KW-1185">Reference proteome</keyword>
<dbReference type="Pfam" id="PF12328">
    <property type="entry name" value="Rpp20"/>
    <property type="match status" value="1"/>
</dbReference>
<dbReference type="EMBL" id="JAXLQG010000006">
    <property type="protein sequence ID" value="KAK5538663.1"/>
    <property type="molecule type" value="Genomic_DNA"/>
</dbReference>
<dbReference type="GO" id="GO:0006364">
    <property type="term" value="P:rRNA processing"/>
    <property type="evidence" value="ECO:0007669"/>
    <property type="project" value="TreeGrafter"/>
</dbReference>
<dbReference type="InterPro" id="IPR014612">
    <property type="entry name" value="Pop7/Rpp20"/>
</dbReference>
<dbReference type="GO" id="GO:0004526">
    <property type="term" value="F:ribonuclease P activity"/>
    <property type="evidence" value="ECO:0007669"/>
    <property type="project" value="TreeGrafter"/>
</dbReference>
<dbReference type="Gene3D" id="3.30.110.20">
    <property type="entry name" value="Alba-like domain"/>
    <property type="match status" value="1"/>
</dbReference>
<gene>
    <name evidence="5" type="ORF">LTR25_004205</name>
</gene>
<dbReference type="GO" id="GO:0000171">
    <property type="term" value="F:ribonuclease MRP activity"/>
    <property type="evidence" value="ECO:0007669"/>
    <property type="project" value="TreeGrafter"/>
</dbReference>
<dbReference type="AlphaFoldDB" id="A0AAV9QE42"/>
<evidence type="ECO:0000256" key="2">
    <source>
        <dbReference type="ARBA" id="ARBA00022694"/>
    </source>
</evidence>
<keyword evidence="3" id="KW-0539">Nucleus</keyword>
<sequence length="312" mass="34038">MSSTPSSASASASANVAGPVASSASGNTKSTSTSTNTSDHSRPFDVSAELATLQHEKKNHNLHRLPPNYTVQRRPLNHAPVANIRAGAAVPKVVYVSQQTPLMAAVKRVKKILSHIEKRAMQQAGVTMAGKDRDRRHRIKAANETIARNKEEVLVKASGRAMSQALRVGEWFRNKEKEFLCDVAVRTGSASVVDDLVEVPPQDEGEEGAKLDEGDGEEGEKEETTIEYGDTTLEIIGHHVATSSSSVERLQSSVDTGQDKENMDDEADDEQVKKSTRAKRKKRKRPVYAEDDVPEARVRHIKTVEVAITLQG</sequence>
<comment type="caution">
    <text evidence="5">The sequence shown here is derived from an EMBL/GenBank/DDBJ whole genome shotgun (WGS) entry which is preliminary data.</text>
</comment>
<evidence type="ECO:0000313" key="6">
    <source>
        <dbReference type="Proteomes" id="UP001345827"/>
    </source>
</evidence>
<dbReference type="GO" id="GO:0003723">
    <property type="term" value="F:RNA binding"/>
    <property type="evidence" value="ECO:0007669"/>
    <property type="project" value="TreeGrafter"/>
</dbReference>
<accession>A0AAV9QE42</accession>
<feature type="region of interest" description="Disordered" evidence="4">
    <location>
        <begin position="240"/>
        <end position="293"/>
    </location>
</feature>
<feature type="compositionally biased region" description="Low complexity" evidence="4">
    <location>
        <begin position="1"/>
        <end position="38"/>
    </location>
</feature>
<evidence type="ECO:0000256" key="1">
    <source>
        <dbReference type="ARBA" id="ARBA00004123"/>
    </source>
</evidence>
<keyword evidence="2" id="KW-0819">tRNA processing</keyword>
<comment type="subcellular location">
    <subcellularLocation>
        <location evidence="1">Nucleus</location>
    </subcellularLocation>
</comment>
<organism evidence="5 6">
    <name type="scientific">Vermiconidia calcicola</name>
    <dbReference type="NCBI Taxonomy" id="1690605"/>
    <lineage>
        <taxon>Eukaryota</taxon>
        <taxon>Fungi</taxon>
        <taxon>Dikarya</taxon>
        <taxon>Ascomycota</taxon>
        <taxon>Pezizomycotina</taxon>
        <taxon>Dothideomycetes</taxon>
        <taxon>Dothideomycetidae</taxon>
        <taxon>Mycosphaerellales</taxon>
        <taxon>Extremaceae</taxon>
        <taxon>Vermiconidia</taxon>
    </lineage>
</organism>
<evidence type="ECO:0000256" key="4">
    <source>
        <dbReference type="SAM" id="MobiDB-lite"/>
    </source>
</evidence>